<gene>
    <name evidence="3" type="ORF">ES815_20950</name>
</gene>
<evidence type="ECO:0008006" key="5">
    <source>
        <dbReference type="Google" id="ProtNLM"/>
    </source>
</evidence>
<dbReference type="EMBL" id="CP035382">
    <property type="protein sequence ID" value="QDK20643.1"/>
    <property type="molecule type" value="Genomic_DNA"/>
</dbReference>
<dbReference type="RefSeq" id="WP_142489526.1">
    <property type="nucleotide sequence ID" value="NZ_CP035382.1"/>
</dbReference>
<dbReference type="AlphaFoldDB" id="A0AAP9DD78"/>
<feature type="region of interest" description="Disordered" evidence="1">
    <location>
        <begin position="133"/>
        <end position="159"/>
    </location>
</feature>
<name>A0AAP9DD78_9ENTR</name>
<dbReference type="PROSITE" id="PS51257">
    <property type="entry name" value="PROKAR_LIPOPROTEIN"/>
    <property type="match status" value="1"/>
</dbReference>
<keyword evidence="2" id="KW-0732">Signal</keyword>
<dbReference type="Proteomes" id="UP000317812">
    <property type="component" value="Chromosome"/>
</dbReference>
<feature type="chain" id="PRO_5042967130" description="DUF4852 domain-containing protein" evidence="2">
    <location>
        <begin position="20"/>
        <end position="394"/>
    </location>
</feature>
<reference evidence="3 4" key="1">
    <citation type="submission" date="2019-01" db="EMBL/GenBank/DDBJ databases">
        <title>Florfenicol resistance in Enterobacteriaceae and whole-genome sequence analysis of florfenicol-resistant Leclercia adecarboxylata strain R25.</title>
        <authorList>
            <person name="Bao Q."/>
            <person name="Ying Y."/>
        </authorList>
    </citation>
    <scope>NUCLEOTIDE SEQUENCE [LARGE SCALE GENOMIC DNA]</scope>
    <source>
        <strain evidence="3 4">R25</strain>
    </source>
</reference>
<protein>
    <recommendedName>
        <fullName evidence="5">DUF4852 domain-containing protein</fullName>
    </recommendedName>
</protein>
<proteinExistence type="predicted"/>
<sequence>MKKKILATTLLTLVSAVLVGCGDKQPECTSEAFSKAIVDRVGDNLFRNYNDTDVKFKDKDDLIARNHIELRNVKEVSADEKAQSKVCSFDISIQPVGPLTTRFESRNHQASVLIDNNGKEVISAASNLGHSLMEDPDIAERGKPSKEQQEALDAYKKQKEEQEKKAADFKKQVLAVPAEDYKFISDEDFTWLYLARAKNIDNKEMLNLVDAKYYNEQDEFKKRDIEKTAIPAMLDKLEEYKKIKYIKFISAERDPKGQFPTVSGGPVMVKFLPGIFPEKYNFEKQVYTLTLDGCPDVPSIKNLMVNTQNVMMAWDTEASLTTCQIKPKDEAEARAWNDIFQTEKSQYGHNNYGVVYFALNDELDDSGHLKSVLIRADVNYNGEQPLKLTTQLKN</sequence>
<evidence type="ECO:0000256" key="1">
    <source>
        <dbReference type="SAM" id="MobiDB-lite"/>
    </source>
</evidence>
<evidence type="ECO:0000313" key="4">
    <source>
        <dbReference type="Proteomes" id="UP000317812"/>
    </source>
</evidence>
<organism evidence="3 4">
    <name type="scientific">Leclercia adecarboxylata</name>
    <dbReference type="NCBI Taxonomy" id="83655"/>
    <lineage>
        <taxon>Bacteria</taxon>
        <taxon>Pseudomonadati</taxon>
        <taxon>Pseudomonadota</taxon>
        <taxon>Gammaproteobacteria</taxon>
        <taxon>Enterobacterales</taxon>
        <taxon>Enterobacteriaceae</taxon>
        <taxon>Leclercia</taxon>
    </lineage>
</organism>
<feature type="signal peptide" evidence="2">
    <location>
        <begin position="1"/>
        <end position="19"/>
    </location>
</feature>
<accession>A0AAP9DD78</accession>
<evidence type="ECO:0000313" key="3">
    <source>
        <dbReference type="EMBL" id="QDK20643.1"/>
    </source>
</evidence>
<evidence type="ECO:0000256" key="2">
    <source>
        <dbReference type="SAM" id="SignalP"/>
    </source>
</evidence>
<feature type="compositionally biased region" description="Basic and acidic residues" evidence="1">
    <location>
        <begin position="138"/>
        <end position="159"/>
    </location>
</feature>